<dbReference type="InterPro" id="IPR023346">
    <property type="entry name" value="Lysozyme-like_dom_sf"/>
</dbReference>
<evidence type="ECO:0000313" key="5">
    <source>
        <dbReference type="Proteomes" id="UP001225498"/>
    </source>
</evidence>
<evidence type="ECO:0000256" key="2">
    <source>
        <dbReference type="SAM" id="MobiDB-lite"/>
    </source>
</evidence>
<dbReference type="Pfam" id="PF01464">
    <property type="entry name" value="SLT"/>
    <property type="match status" value="1"/>
</dbReference>
<sequence>MLIACTCVPAFATAAGETFEELAAQCAPGIHPQTLAAVVGHESNFDPLAIGVKGVSVKVRTLEEAVGSASRLIAEGRSVDMGLGQINAANLRRLGLTVREVFDPCINLAAAARILTENYQEARKQLSDEQAALNAALSQYNTGNRVSGLKNGYVAKVRKQAGLPPPIVPSPLVVATPLTSNTAAESGHANPYAAFGAENQAKYDAFSSPRATAIPHDRGVQDAPLRAIPQTATAIPPTDRTVASQARLQATGRADNGNLSSTRLSDVEGNRQ</sequence>
<name>A0AAI9G3R7_STEMA</name>
<dbReference type="Proteomes" id="UP001225498">
    <property type="component" value="Unassembled WGS sequence"/>
</dbReference>
<comment type="caution">
    <text evidence="4">The sequence shown here is derived from an EMBL/GenBank/DDBJ whole genome shotgun (WGS) entry which is preliminary data.</text>
</comment>
<organism evidence="4 5">
    <name type="scientific">Stenotrophomonas maltophilia</name>
    <name type="common">Pseudomonas maltophilia</name>
    <name type="synonym">Xanthomonas maltophilia</name>
    <dbReference type="NCBI Taxonomy" id="40324"/>
    <lineage>
        <taxon>Bacteria</taxon>
        <taxon>Pseudomonadati</taxon>
        <taxon>Pseudomonadota</taxon>
        <taxon>Gammaproteobacteria</taxon>
        <taxon>Lysobacterales</taxon>
        <taxon>Lysobacteraceae</taxon>
        <taxon>Stenotrophomonas</taxon>
        <taxon>Stenotrophomonas maltophilia group</taxon>
    </lineage>
</organism>
<dbReference type="Gene3D" id="1.10.530.10">
    <property type="match status" value="1"/>
</dbReference>
<protein>
    <submittedName>
        <fullName evidence="4">Lytic transglycosylase domain-containing protein</fullName>
    </submittedName>
</protein>
<reference evidence="4" key="1">
    <citation type="submission" date="2023-08" db="EMBL/GenBank/DDBJ databases">
        <authorList>
            <consortium name="Clinical and Environmental Microbiology Branch: Whole genome sequencing antimicrobial resistance pathogens in the healthcare setting"/>
        </authorList>
    </citation>
    <scope>NUCLEOTIDE SEQUENCE</scope>
    <source>
        <strain evidence="4">2023CJ-00293</strain>
    </source>
</reference>
<proteinExistence type="predicted"/>
<dbReference type="InterPro" id="IPR008258">
    <property type="entry name" value="Transglycosylase_SLT_dom_1"/>
</dbReference>
<keyword evidence="1" id="KW-0175">Coiled coil</keyword>
<dbReference type="EMBL" id="ABLTIR010000023">
    <property type="protein sequence ID" value="EKZ1926563.1"/>
    <property type="molecule type" value="Genomic_DNA"/>
</dbReference>
<evidence type="ECO:0000313" key="4">
    <source>
        <dbReference type="EMBL" id="EKZ1926563.1"/>
    </source>
</evidence>
<evidence type="ECO:0000256" key="1">
    <source>
        <dbReference type="SAM" id="Coils"/>
    </source>
</evidence>
<dbReference type="AlphaFoldDB" id="A0AAI9G3R7"/>
<accession>A0AAI9G3R7</accession>
<gene>
    <name evidence="4" type="ORF">REH87_001560</name>
</gene>
<feature type="domain" description="Transglycosylase SLT" evidence="3">
    <location>
        <begin position="23"/>
        <end position="147"/>
    </location>
</feature>
<feature type="region of interest" description="Disordered" evidence="2">
    <location>
        <begin position="231"/>
        <end position="272"/>
    </location>
</feature>
<dbReference type="RefSeq" id="WP_197630752.1">
    <property type="nucleotide sequence ID" value="NZ_JAOCKI010000015.1"/>
</dbReference>
<feature type="coiled-coil region" evidence="1">
    <location>
        <begin position="112"/>
        <end position="139"/>
    </location>
</feature>
<evidence type="ECO:0000259" key="3">
    <source>
        <dbReference type="Pfam" id="PF01464"/>
    </source>
</evidence>
<dbReference type="SUPFAM" id="SSF53955">
    <property type="entry name" value="Lysozyme-like"/>
    <property type="match status" value="1"/>
</dbReference>
<dbReference type="CDD" id="cd16892">
    <property type="entry name" value="LT_VirB1-like"/>
    <property type="match status" value="1"/>
</dbReference>